<dbReference type="GO" id="GO:0005524">
    <property type="term" value="F:ATP binding"/>
    <property type="evidence" value="ECO:0007669"/>
    <property type="project" value="UniProtKB-KW"/>
</dbReference>
<dbReference type="CDD" id="cd16917">
    <property type="entry name" value="HATPase_UhpB-NarQ-NarX-like"/>
    <property type="match status" value="1"/>
</dbReference>
<dbReference type="SUPFAM" id="SSF55874">
    <property type="entry name" value="ATPase domain of HSP90 chaperone/DNA topoisomerase II/histidine kinase"/>
    <property type="match status" value="1"/>
</dbReference>
<dbReference type="EMBL" id="JACHXU010000007">
    <property type="protein sequence ID" value="MBB3206764.1"/>
    <property type="molecule type" value="Genomic_DNA"/>
</dbReference>
<dbReference type="PROSITE" id="PS50109">
    <property type="entry name" value="HIS_KIN"/>
    <property type="match status" value="1"/>
</dbReference>
<dbReference type="InterPro" id="IPR003594">
    <property type="entry name" value="HATPase_dom"/>
</dbReference>
<reference evidence="12 13" key="1">
    <citation type="submission" date="2020-08" db="EMBL/GenBank/DDBJ databases">
        <title>Genomic Encyclopedia of Type Strains, Phase III (KMG-III): the genomes of soil and plant-associated and newly described type strains.</title>
        <authorList>
            <person name="Whitman W."/>
        </authorList>
    </citation>
    <scope>NUCLEOTIDE SEQUENCE [LARGE SCALE GENOMIC DNA]</scope>
    <source>
        <strain evidence="12 13">CECT 8075</strain>
    </source>
</reference>
<keyword evidence="10" id="KW-0732">Signal</keyword>
<keyword evidence="9" id="KW-0472">Membrane</keyword>
<keyword evidence="7" id="KW-0067">ATP-binding</keyword>
<dbReference type="Gene3D" id="2.60.120.260">
    <property type="entry name" value="Galactose-binding domain-like"/>
    <property type="match status" value="2"/>
</dbReference>
<gene>
    <name evidence="12" type="ORF">FHS27_002576</name>
</gene>
<evidence type="ECO:0000313" key="13">
    <source>
        <dbReference type="Proteomes" id="UP000536179"/>
    </source>
</evidence>
<evidence type="ECO:0000256" key="7">
    <source>
        <dbReference type="ARBA" id="ARBA00022840"/>
    </source>
</evidence>
<accession>A0A7W5DYW4</accession>
<evidence type="ECO:0000256" key="10">
    <source>
        <dbReference type="SAM" id="SignalP"/>
    </source>
</evidence>
<dbReference type="GO" id="GO:0000155">
    <property type="term" value="F:phosphorelay sensor kinase activity"/>
    <property type="evidence" value="ECO:0007669"/>
    <property type="project" value="InterPro"/>
</dbReference>
<dbReference type="InterPro" id="IPR036890">
    <property type="entry name" value="HATPase_C_sf"/>
</dbReference>
<evidence type="ECO:0000256" key="3">
    <source>
        <dbReference type="ARBA" id="ARBA00022553"/>
    </source>
</evidence>
<dbReference type="EC" id="2.7.13.3" evidence="2"/>
<comment type="catalytic activity">
    <reaction evidence="1">
        <text>ATP + protein L-histidine = ADP + protein N-phospho-L-histidine.</text>
        <dbReference type="EC" id="2.7.13.3"/>
    </reaction>
</comment>
<organism evidence="12 13">
    <name type="scientific">Aporhodopirellula rubra</name>
    <dbReference type="NCBI Taxonomy" id="980271"/>
    <lineage>
        <taxon>Bacteria</taxon>
        <taxon>Pseudomonadati</taxon>
        <taxon>Planctomycetota</taxon>
        <taxon>Planctomycetia</taxon>
        <taxon>Pirellulales</taxon>
        <taxon>Pirellulaceae</taxon>
        <taxon>Aporhodopirellula</taxon>
    </lineage>
</organism>
<protein>
    <recommendedName>
        <fullName evidence="2">histidine kinase</fullName>
        <ecNumber evidence="2">2.7.13.3</ecNumber>
    </recommendedName>
</protein>
<keyword evidence="8" id="KW-0902">Two-component regulatory system</keyword>
<feature type="domain" description="Histidine kinase" evidence="11">
    <location>
        <begin position="577"/>
        <end position="664"/>
    </location>
</feature>
<evidence type="ECO:0000256" key="8">
    <source>
        <dbReference type="ARBA" id="ARBA00023012"/>
    </source>
</evidence>
<dbReference type="Pfam" id="PF02518">
    <property type="entry name" value="HATPase_c"/>
    <property type="match status" value="1"/>
</dbReference>
<evidence type="ECO:0000256" key="4">
    <source>
        <dbReference type="ARBA" id="ARBA00022679"/>
    </source>
</evidence>
<keyword evidence="9" id="KW-1133">Transmembrane helix</keyword>
<dbReference type="Proteomes" id="UP000536179">
    <property type="component" value="Unassembled WGS sequence"/>
</dbReference>
<keyword evidence="4" id="KW-0808">Transferase</keyword>
<dbReference type="AlphaFoldDB" id="A0A7W5DYW4"/>
<dbReference type="InterPro" id="IPR008979">
    <property type="entry name" value="Galactose-bd-like_sf"/>
</dbReference>
<proteinExistence type="predicted"/>
<dbReference type="InterPro" id="IPR050482">
    <property type="entry name" value="Sensor_HK_TwoCompSys"/>
</dbReference>
<keyword evidence="9" id="KW-0812">Transmembrane</keyword>
<evidence type="ECO:0000256" key="1">
    <source>
        <dbReference type="ARBA" id="ARBA00000085"/>
    </source>
</evidence>
<feature type="signal peptide" evidence="10">
    <location>
        <begin position="1"/>
        <end position="25"/>
    </location>
</feature>
<dbReference type="InterPro" id="IPR005467">
    <property type="entry name" value="His_kinase_dom"/>
</dbReference>
<keyword evidence="6 12" id="KW-0418">Kinase</keyword>
<evidence type="ECO:0000256" key="6">
    <source>
        <dbReference type="ARBA" id="ARBA00022777"/>
    </source>
</evidence>
<keyword evidence="3" id="KW-0597">Phosphoprotein</keyword>
<evidence type="ECO:0000256" key="9">
    <source>
        <dbReference type="SAM" id="Phobius"/>
    </source>
</evidence>
<dbReference type="Pfam" id="PF07730">
    <property type="entry name" value="HisKA_3"/>
    <property type="match status" value="1"/>
</dbReference>
<feature type="chain" id="PRO_5031329500" description="histidine kinase" evidence="10">
    <location>
        <begin position="26"/>
        <end position="664"/>
    </location>
</feature>
<dbReference type="SUPFAM" id="SSF49785">
    <property type="entry name" value="Galactose-binding domain-like"/>
    <property type="match status" value="2"/>
</dbReference>
<evidence type="ECO:0000259" key="11">
    <source>
        <dbReference type="PROSITE" id="PS50109"/>
    </source>
</evidence>
<sequence length="664" mass="74747">MIRFFLPFYIPLALTSLLFMSTARADGWGMFSNELRDTQAHLRELTRQYEQLGPLQLRQTVPQAGAQLHMGATPPPQAPWIQLDLGRAESFERIVIVPAIVGLVSDAIESYAFPQRFRIDGSMTETFDSFQLLYDSASSGSGAGKLNPISPFPVVIDTPMVRARYLRVTVTELAQVANRWTYALSEVMVIRGDRNIALNAAVTMNGATSLAPVWSPRYLVDGRTPLGTPIEATQSSDELPEFDGVFFNSDQPDEEVWFQIDLGSIRSFDAIRLFPVHARQGADYPGYAFPKRFRIETSDSESFEESTTWYQTQRDFDSPGNNPVTLQMPESQFRFVRFVSERGSLLATNKVGFSEVQVLRESENLALNRPITAVHWRSDRPLSLLVDGEASYGKISSLQEWFDRWKAARNLQQEMESTEQHINRFSTIARRRASWTGVGVMNIGAITLLAIGWQQRRRRSRQRAEFRMRLAQDLHDEIGSNLAAISRIGEVGEAVGDSDELKEDFRSIRELAGECTESMHETLWLLGGPKRRGESLSSQLQSIARRMLPGMNLQWAFDPAFVEFCPGENAEREIVLIFKAMIANIARSANATRVDIAAIEYEQGWRISVEDNGDGFDAFAWESRMEPRGMGLHNMKNRIKKLGGSLQINSQPGQGARLTIEIGN</sequence>
<keyword evidence="5" id="KW-0547">Nucleotide-binding</keyword>
<evidence type="ECO:0000313" key="12">
    <source>
        <dbReference type="EMBL" id="MBB3206764.1"/>
    </source>
</evidence>
<comment type="caution">
    <text evidence="12">The sequence shown here is derived from an EMBL/GenBank/DDBJ whole genome shotgun (WGS) entry which is preliminary data.</text>
</comment>
<evidence type="ECO:0000256" key="5">
    <source>
        <dbReference type="ARBA" id="ARBA00022741"/>
    </source>
</evidence>
<dbReference type="InterPro" id="IPR011712">
    <property type="entry name" value="Sig_transdc_His_kin_sub3_dim/P"/>
</dbReference>
<dbReference type="Gene3D" id="1.20.5.1930">
    <property type="match status" value="1"/>
</dbReference>
<dbReference type="Gene3D" id="3.30.565.10">
    <property type="entry name" value="Histidine kinase-like ATPase, C-terminal domain"/>
    <property type="match status" value="1"/>
</dbReference>
<dbReference type="RefSeq" id="WP_246419638.1">
    <property type="nucleotide sequence ID" value="NZ_JACHXU010000007.1"/>
</dbReference>
<dbReference type="GO" id="GO:0046983">
    <property type="term" value="F:protein dimerization activity"/>
    <property type="evidence" value="ECO:0007669"/>
    <property type="project" value="InterPro"/>
</dbReference>
<dbReference type="PANTHER" id="PTHR24421:SF10">
    <property type="entry name" value="NITRATE_NITRITE SENSOR PROTEIN NARQ"/>
    <property type="match status" value="1"/>
</dbReference>
<dbReference type="GO" id="GO:0016020">
    <property type="term" value="C:membrane"/>
    <property type="evidence" value="ECO:0007669"/>
    <property type="project" value="InterPro"/>
</dbReference>
<evidence type="ECO:0000256" key="2">
    <source>
        <dbReference type="ARBA" id="ARBA00012438"/>
    </source>
</evidence>
<dbReference type="PANTHER" id="PTHR24421">
    <property type="entry name" value="NITRATE/NITRITE SENSOR PROTEIN NARX-RELATED"/>
    <property type="match status" value="1"/>
</dbReference>
<keyword evidence="13" id="KW-1185">Reference proteome</keyword>
<name>A0A7W5DYW4_9BACT</name>
<feature type="transmembrane region" description="Helical" evidence="9">
    <location>
        <begin position="433"/>
        <end position="453"/>
    </location>
</feature>